<dbReference type="PROSITE" id="PS51645">
    <property type="entry name" value="PHR_CRY_ALPHA_BETA"/>
    <property type="match status" value="1"/>
</dbReference>
<dbReference type="InterPro" id="IPR018394">
    <property type="entry name" value="DNA_photolyase_1_CS_C"/>
</dbReference>
<dbReference type="PANTHER" id="PTHR11455">
    <property type="entry name" value="CRYPTOCHROME"/>
    <property type="match status" value="1"/>
</dbReference>
<dbReference type="InterPro" id="IPR005101">
    <property type="entry name" value="Cryptochr/Photolyase_FAD-bd"/>
</dbReference>
<sequence length="800" mass="90110">MICCWLRNDLRTQDSPVLSRAAELSARSARPVLVLYILDPRHFTPSQQLLSAPRTGAARAEFLLQSLGDLKGRLRELGSELLIRIGAPEEVLPDLLRRSVPSADHEVSGSVLITQEESTFEEKALDCLLQKKLSLRGITWEYCWGRTLIHKEDLPFEADLSDMPDVFTRFKNLVAPSLACACNGIPPQYEDDPDGEAQAGRAEVGSLRIREVLDELKAGSLPQPQDLDFGEVPSWQDLPWVDLPRPSRTGGEGGEGAALRRLEEFMAGPIWSYAETRNNMLDFDASSKLSPYLANGCLSPRQVFQALRRTEASNRASASTYWFTFSLLVRDFFHFFARKHGARIFHPHGLAPERPVWRGGDQEFELWINGKTGYPLVDANMRELRATGWMSNRGRQNVASFLILDLQVDWRRGAEWFESQLLDYDVCSNWCNWVMAAGLVGNRTNRFNVVKQSKQYDPEGAYLRTWLPELRHLPAEQIHEPWRWPNAGDGYAAPSVSPERFPAERGRVRHALAQGKKLKSLHHIQQALELAHEAGLSHMEMKAAMDAQKEIKKMDEAAEKLEDAVEKREYEKLKWAIKWAKDAKVDEDDVADAEEVLQEVEKHMKLMSKLQKAEASGDLELLVEALKEAEGFLEEEELEPFEEALVEGRQGRAREALKEAMQSRSVPALKEALRLAEAAELEGTEEVLASHRALAEMSLMQALKGQVASHTLRSAIEEADAWAADFEELEGARRKLQVEEHKDAARARLQGALRSREPNDLALAIRAGREAALEDWEMRGAEKALDAIRQQAIDDLCAAP</sequence>
<organism evidence="8 9">
    <name type="scientific">Durusdinium trenchii</name>
    <dbReference type="NCBI Taxonomy" id="1381693"/>
    <lineage>
        <taxon>Eukaryota</taxon>
        <taxon>Sar</taxon>
        <taxon>Alveolata</taxon>
        <taxon>Dinophyceae</taxon>
        <taxon>Suessiales</taxon>
        <taxon>Symbiodiniaceae</taxon>
        <taxon>Durusdinium</taxon>
    </lineage>
</organism>
<evidence type="ECO:0000313" key="8">
    <source>
        <dbReference type="EMBL" id="CAK8995025.1"/>
    </source>
</evidence>
<evidence type="ECO:0000256" key="1">
    <source>
        <dbReference type="ARBA" id="ARBA00005862"/>
    </source>
</evidence>
<dbReference type="Gene3D" id="3.40.50.620">
    <property type="entry name" value="HUPs"/>
    <property type="match status" value="1"/>
</dbReference>
<keyword evidence="2 5" id="KW-0285">Flavoprotein</keyword>
<comment type="caution">
    <text evidence="8">The sequence shown here is derived from an EMBL/GenBank/DDBJ whole genome shotgun (WGS) entry which is preliminary data.</text>
</comment>
<evidence type="ECO:0000259" key="7">
    <source>
        <dbReference type="PROSITE" id="PS51645"/>
    </source>
</evidence>
<gene>
    <name evidence="8" type="ORF">SCF082_LOCUS4184</name>
</gene>
<dbReference type="PROSITE" id="PS00394">
    <property type="entry name" value="DNA_PHOTOLYASES_1_1"/>
    <property type="match status" value="1"/>
</dbReference>
<feature type="coiled-coil region" evidence="6">
    <location>
        <begin position="544"/>
        <end position="639"/>
    </location>
</feature>
<dbReference type="EMBL" id="CAXAMM010002169">
    <property type="protein sequence ID" value="CAK8995025.1"/>
    <property type="molecule type" value="Genomic_DNA"/>
</dbReference>
<comment type="cofactor">
    <cofactor evidence="5">
        <name>(6R)-5,10-methylene-5,6,7,8-tetrahydrofolate</name>
        <dbReference type="ChEBI" id="CHEBI:15636"/>
    </cofactor>
    <text evidence="5">Binds 1 5,10-methenyltetrahydrofolate (MTHF) per subunit.</text>
</comment>
<comment type="cofactor">
    <cofactor evidence="5">
        <name>FAD</name>
        <dbReference type="ChEBI" id="CHEBI:57692"/>
    </cofactor>
    <text evidence="5">Binds 1 FAD per subunit.</text>
</comment>
<proteinExistence type="inferred from homology"/>
<dbReference type="SUPFAM" id="SSF48173">
    <property type="entry name" value="Cryptochrome/photolyase FAD-binding domain"/>
    <property type="match status" value="1"/>
</dbReference>
<evidence type="ECO:0000256" key="6">
    <source>
        <dbReference type="SAM" id="Coils"/>
    </source>
</evidence>
<dbReference type="Proteomes" id="UP001642464">
    <property type="component" value="Unassembled WGS sequence"/>
</dbReference>
<evidence type="ECO:0000256" key="5">
    <source>
        <dbReference type="RuleBase" id="RU367151"/>
    </source>
</evidence>
<evidence type="ECO:0000256" key="3">
    <source>
        <dbReference type="ARBA" id="ARBA00022827"/>
    </source>
</evidence>
<evidence type="ECO:0000256" key="2">
    <source>
        <dbReference type="ARBA" id="ARBA00022630"/>
    </source>
</evidence>
<keyword evidence="3 5" id="KW-0274">FAD</keyword>
<dbReference type="Gene3D" id="1.25.40.80">
    <property type="match status" value="1"/>
</dbReference>
<comment type="similarity">
    <text evidence="1 5">Belongs to the DNA photolyase class-1 family.</text>
</comment>
<evidence type="ECO:0000313" key="9">
    <source>
        <dbReference type="Proteomes" id="UP001642464"/>
    </source>
</evidence>
<dbReference type="NCBIfam" id="TIGR02765">
    <property type="entry name" value="crypto_DASH"/>
    <property type="match status" value="1"/>
</dbReference>
<dbReference type="PRINTS" id="PR00147">
    <property type="entry name" value="DNAPHOTLYASE"/>
</dbReference>
<dbReference type="InterPro" id="IPR036134">
    <property type="entry name" value="Crypto/Photolyase_FAD-like_sf"/>
</dbReference>
<protein>
    <recommendedName>
        <fullName evidence="5">Cryptochrome DASH</fullName>
    </recommendedName>
</protein>
<reference evidence="8 9" key="1">
    <citation type="submission" date="2024-02" db="EMBL/GenBank/DDBJ databases">
        <authorList>
            <person name="Chen Y."/>
            <person name="Shah S."/>
            <person name="Dougan E. K."/>
            <person name="Thang M."/>
            <person name="Chan C."/>
        </authorList>
    </citation>
    <scope>NUCLEOTIDE SEQUENCE [LARGE SCALE GENOMIC DNA]</scope>
</reference>
<keyword evidence="4 5" id="KW-0157">Chromophore</keyword>
<keyword evidence="9" id="KW-1185">Reference proteome</keyword>
<dbReference type="InterPro" id="IPR014729">
    <property type="entry name" value="Rossmann-like_a/b/a_fold"/>
</dbReference>
<dbReference type="InterPro" id="IPR036155">
    <property type="entry name" value="Crypto/Photolyase_N_sf"/>
</dbReference>
<dbReference type="InterPro" id="IPR002081">
    <property type="entry name" value="Cryptochrome/DNA_photolyase_1"/>
</dbReference>
<name>A0ABP0HXU6_9DINO</name>
<dbReference type="Pfam" id="PF00875">
    <property type="entry name" value="DNA_photolyase"/>
    <property type="match status" value="1"/>
</dbReference>
<dbReference type="Pfam" id="PF03441">
    <property type="entry name" value="FAD_binding_7"/>
    <property type="match status" value="1"/>
</dbReference>
<dbReference type="InterPro" id="IPR014133">
    <property type="entry name" value="Cry_DASH"/>
</dbReference>
<dbReference type="InterPro" id="IPR006050">
    <property type="entry name" value="DNA_photolyase_N"/>
</dbReference>
<feature type="domain" description="Photolyase/cryptochrome alpha/beta" evidence="7">
    <location>
        <begin position="1"/>
        <end position="148"/>
    </location>
</feature>
<comment type="function">
    <text evidence="5">May have a photoreceptor function.</text>
</comment>
<evidence type="ECO:0000256" key="4">
    <source>
        <dbReference type="ARBA" id="ARBA00022991"/>
    </source>
</evidence>
<keyword evidence="6" id="KW-0175">Coiled coil</keyword>
<accession>A0ABP0HXU6</accession>
<dbReference type="SUPFAM" id="SSF52425">
    <property type="entry name" value="Cryptochrome/photolyase, N-terminal domain"/>
    <property type="match status" value="1"/>
</dbReference>
<dbReference type="Gene3D" id="1.10.579.10">
    <property type="entry name" value="DNA Cyclobutane Dipyrimidine Photolyase, subunit A, domain 3"/>
    <property type="match status" value="1"/>
</dbReference>